<feature type="region of interest" description="Disordered" evidence="18">
    <location>
        <begin position="1"/>
        <end position="21"/>
    </location>
</feature>
<evidence type="ECO:0000256" key="5">
    <source>
        <dbReference type="ARBA" id="ARBA00010869"/>
    </source>
</evidence>
<comment type="cofactor">
    <cofactor evidence="3">
        <name>Mn(2+)</name>
        <dbReference type="ChEBI" id="CHEBI:29035"/>
    </cofactor>
</comment>
<evidence type="ECO:0000256" key="10">
    <source>
        <dbReference type="ARBA" id="ARBA00050422"/>
    </source>
</evidence>
<dbReference type="GO" id="GO:0000287">
    <property type="term" value="F:magnesium ion binding"/>
    <property type="evidence" value="ECO:0007669"/>
    <property type="project" value="TreeGrafter"/>
</dbReference>
<evidence type="ECO:0000256" key="18">
    <source>
        <dbReference type="SAM" id="MobiDB-lite"/>
    </source>
</evidence>
<dbReference type="Pfam" id="PF00291">
    <property type="entry name" value="PALP"/>
    <property type="match status" value="1"/>
</dbReference>
<evidence type="ECO:0000256" key="4">
    <source>
        <dbReference type="ARBA" id="ARBA00001946"/>
    </source>
</evidence>
<protein>
    <recommendedName>
        <fullName evidence="14">Serine racemase</fullName>
        <ecNumber evidence="13">5.1.1.18</ecNumber>
    </recommendedName>
    <alternativeName>
        <fullName evidence="15">D-serine ammonia-lyase</fullName>
    </alternativeName>
    <alternativeName>
        <fullName evidence="17">D-serine dehydratase</fullName>
    </alternativeName>
    <alternativeName>
        <fullName evidence="16">L-serine ammonia-lyase</fullName>
    </alternativeName>
    <alternativeName>
        <fullName evidence="9">L-serine dehydratase</fullName>
    </alternativeName>
</protein>
<comment type="caution">
    <text evidence="20">The sequence shown here is derived from an EMBL/GenBank/DDBJ whole genome shotgun (WGS) entry which is preliminary data.</text>
</comment>
<dbReference type="GO" id="GO:0070179">
    <property type="term" value="P:D-serine biosynthetic process"/>
    <property type="evidence" value="ECO:0007669"/>
    <property type="project" value="TreeGrafter"/>
</dbReference>
<comment type="function">
    <text evidence="12">Catalyzes the synthesis of D-serine from L-serine. D-serine is a key coagonist with glutamate at NMDA receptors. Has dehydratase activity towards both L-serine and D-serine.</text>
</comment>
<dbReference type="SUPFAM" id="SSF53686">
    <property type="entry name" value="Tryptophan synthase beta subunit-like PLP-dependent enzymes"/>
    <property type="match status" value="1"/>
</dbReference>
<sequence length="370" mass="40347">MSSHSSSATTEPHTSSFKELSIQDVERASGRIVKYIHRTPVMTSSSLSGMTGIPGCTLYLKCENFNKVGAFKIRGATNAVLNALENGDDELKRKIKEGGVTTHSSGNHAQALAKTAQMLGIPAHVVMPSNSPAVKKNAVEQTYGARVILCEPTLKAREETCEKIMKETGAIFIHPYDNDDVIAGQGTAVLELLEQVKVEQHNSPSQFPLDVLIVPVGGGGLCSGSSLYFKQKATLELSETQPEKLKKTMVIGVEPELVNDAQRSLQAKQLIGNDPNVPSNTICDGLKTNLSERTFHYISKYVDRIFTVSDEQVSRAMKLVWERMKIVIEPSSATVVALTLFHEEFKQLALENEWKNIGMVISGGNTSMGK</sequence>
<accession>A0AA88GAC6</accession>
<evidence type="ECO:0000256" key="7">
    <source>
        <dbReference type="ARBA" id="ARBA00022898"/>
    </source>
</evidence>
<comment type="catalytic activity">
    <reaction evidence="11">
        <text>L-serine = D-serine</text>
        <dbReference type="Rhea" id="RHEA:10980"/>
        <dbReference type="ChEBI" id="CHEBI:33384"/>
        <dbReference type="ChEBI" id="CHEBI:35247"/>
        <dbReference type="EC" id="5.1.1.18"/>
    </reaction>
</comment>
<dbReference type="InterPro" id="IPR036052">
    <property type="entry name" value="TrpB-like_PALP_sf"/>
</dbReference>
<evidence type="ECO:0000256" key="2">
    <source>
        <dbReference type="ARBA" id="ARBA00001933"/>
    </source>
</evidence>
<keyword evidence="21" id="KW-1185">Reference proteome</keyword>
<dbReference type="InterPro" id="IPR001926">
    <property type="entry name" value="TrpB-like_PALP"/>
</dbReference>
<evidence type="ECO:0000256" key="1">
    <source>
        <dbReference type="ARBA" id="ARBA00001913"/>
    </source>
</evidence>
<evidence type="ECO:0000259" key="19">
    <source>
        <dbReference type="Pfam" id="PF00291"/>
    </source>
</evidence>
<comment type="cofactor">
    <cofactor evidence="2">
        <name>pyridoxal 5'-phosphate</name>
        <dbReference type="ChEBI" id="CHEBI:597326"/>
    </cofactor>
</comment>
<comment type="catalytic activity">
    <reaction evidence="10">
        <text>D-serine = pyruvate + NH4(+)</text>
        <dbReference type="Rhea" id="RHEA:13977"/>
        <dbReference type="ChEBI" id="CHEBI:15361"/>
        <dbReference type="ChEBI" id="CHEBI:28938"/>
        <dbReference type="ChEBI" id="CHEBI:35247"/>
        <dbReference type="EC" id="4.3.1.18"/>
    </reaction>
</comment>
<dbReference type="GO" id="GO:0018114">
    <property type="term" value="F:threonine racemase activity"/>
    <property type="evidence" value="ECO:0007669"/>
    <property type="project" value="TreeGrafter"/>
</dbReference>
<evidence type="ECO:0000313" key="20">
    <source>
        <dbReference type="EMBL" id="KAG2374192.1"/>
    </source>
</evidence>
<evidence type="ECO:0000313" key="21">
    <source>
        <dbReference type="Proteomes" id="UP000816034"/>
    </source>
</evidence>
<dbReference type="AlphaFoldDB" id="A0AA88GAC6"/>
<comment type="similarity">
    <text evidence="5">Belongs to the serine/threonine dehydratase family.</text>
</comment>
<evidence type="ECO:0000256" key="17">
    <source>
        <dbReference type="ARBA" id="ARBA00081761"/>
    </source>
</evidence>
<dbReference type="PANTHER" id="PTHR43050:SF1">
    <property type="entry name" value="SERINE RACEMASE"/>
    <property type="match status" value="1"/>
</dbReference>
<evidence type="ECO:0000256" key="8">
    <source>
        <dbReference type="ARBA" id="ARBA00023239"/>
    </source>
</evidence>
<dbReference type="InterPro" id="IPR000634">
    <property type="entry name" value="Ser/Thr_deHydtase_PyrdxlP-BS"/>
</dbReference>
<keyword evidence="6" id="KW-0460">Magnesium</keyword>
<dbReference type="Gene3D" id="3.40.50.1100">
    <property type="match status" value="2"/>
</dbReference>
<evidence type="ECO:0000256" key="11">
    <source>
        <dbReference type="ARBA" id="ARBA00051769"/>
    </source>
</evidence>
<proteinExistence type="inferred from homology"/>
<dbReference type="PROSITE" id="PS00165">
    <property type="entry name" value="DEHYDRATASE_SER_THR"/>
    <property type="match status" value="1"/>
</dbReference>
<reference evidence="20 21" key="1">
    <citation type="journal article" date="2018" name="BMC Genomics">
        <title>The genome of Naegleria lovaniensis, the basis for a comparative approach to unravel pathogenicity factors of the human pathogenic amoeba N. fowleri.</title>
        <authorList>
            <person name="Liechti N."/>
            <person name="Schurch N."/>
            <person name="Bruggmann R."/>
            <person name="Wittwer M."/>
        </authorList>
    </citation>
    <scope>NUCLEOTIDE SEQUENCE [LARGE SCALE GENOMIC DNA]</scope>
    <source>
        <strain evidence="20 21">ATCC 30569</strain>
    </source>
</reference>
<dbReference type="RefSeq" id="XP_044543366.1">
    <property type="nucleotide sequence ID" value="XM_044686640.1"/>
</dbReference>
<organism evidence="20 21">
    <name type="scientific">Naegleria lovaniensis</name>
    <name type="common">Amoeba</name>
    <dbReference type="NCBI Taxonomy" id="51637"/>
    <lineage>
        <taxon>Eukaryota</taxon>
        <taxon>Discoba</taxon>
        <taxon>Heterolobosea</taxon>
        <taxon>Tetramitia</taxon>
        <taxon>Eutetramitia</taxon>
        <taxon>Vahlkampfiidae</taxon>
        <taxon>Naegleria</taxon>
    </lineage>
</organism>
<comment type="cofactor">
    <cofactor evidence="1">
        <name>Ca(2+)</name>
        <dbReference type="ChEBI" id="CHEBI:29108"/>
    </cofactor>
</comment>
<dbReference type="GO" id="GO:0006563">
    <property type="term" value="P:L-serine metabolic process"/>
    <property type="evidence" value="ECO:0007669"/>
    <property type="project" value="UniProtKB-ARBA"/>
</dbReference>
<feature type="compositionally biased region" description="Polar residues" evidence="18">
    <location>
        <begin position="1"/>
        <end position="18"/>
    </location>
</feature>
<evidence type="ECO:0000256" key="9">
    <source>
        <dbReference type="ARBA" id="ARBA00031418"/>
    </source>
</evidence>
<dbReference type="EMBL" id="PYSW02000047">
    <property type="protein sequence ID" value="KAG2374192.1"/>
    <property type="molecule type" value="Genomic_DNA"/>
</dbReference>
<comment type="cofactor">
    <cofactor evidence="4">
        <name>Mg(2+)</name>
        <dbReference type="ChEBI" id="CHEBI:18420"/>
    </cofactor>
</comment>
<dbReference type="GO" id="GO:0030378">
    <property type="term" value="F:serine racemase activity"/>
    <property type="evidence" value="ECO:0007669"/>
    <property type="project" value="UniProtKB-EC"/>
</dbReference>
<gene>
    <name evidence="20" type="ORF">C9374_011029</name>
</gene>
<dbReference type="Proteomes" id="UP000816034">
    <property type="component" value="Unassembled WGS sequence"/>
</dbReference>
<evidence type="ECO:0000256" key="16">
    <source>
        <dbReference type="ARBA" id="ARBA00081060"/>
    </source>
</evidence>
<dbReference type="CDD" id="cd01562">
    <property type="entry name" value="Thr-dehyd"/>
    <property type="match status" value="1"/>
</dbReference>
<evidence type="ECO:0000256" key="3">
    <source>
        <dbReference type="ARBA" id="ARBA00001936"/>
    </source>
</evidence>
<evidence type="ECO:0000256" key="6">
    <source>
        <dbReference type="ARBA" id="ARBA00022842"/>
    </source>
</evidence>
<dbReference type="FunFam" id="3.40.50.1100:FF:000041">
    <property type="entry name" value="Threonine ammonia-lyase, variant"/>
    <property type="match status" value="1"/>
</dbReference>
<dbReference type="GO" id="GO:0030170">
    <property type="term" value="F:pyridoxal phosphate binding"/>
    <property type="evidence" value="ECO:0007669"/>
    <property type="project" value="InterPro"/>
</dbReference>
<evidence type="ECO:0000256" key="14">
    <source>
        <dbReference type="ARBA" id="ARBA00070760"/>
    </source>
</evidence>
<keyword evidence="8" id="KW-0456">Lyase</keyword>
<name>A0AA88GAC6_NAELO</name>
<evidence type="ECO:0000256" key="13">
    <source>
        <dbReference type="ARBA" id="ARBA00066592"/>
    </source>
</evidence>
<dbReference type="EC" id="5.1.1.18" evidence="13"/>
<evidence type="ECO:0000256" key="12">
    <source>
        <dbReference type="ARBA" id="ARBA00056426"/>
    </source>
</evidence>
<dbReference type="GeneID" id="68103483"/>
<feature type="domain" description="Tryptophan synthase beta chain-like PALP" evidence="19">
    <location>
        <begin position="35"/>
        <end position="363"/>
    </location>
</feature>
<dbReference type="GO" id="GO:0005524">
    <property type="term" value="F:ATP binding"/>
    <property type="evidence" value="ECO:0007669"/>
    <property type="project" value="TreeGrafter"/>
</dbReference>
<dbReference type="GO" id="GO:0008721">
    <property type="term" value="F:D-serine ammonia-lyase activity"/>
    <property type="evidence" value="ECO:0007669"/>
    <property type="project" value="UniProtKB-EC"/>
</dbReference>
<evidence type="ECO:0000256" key="15">
    <source>
        <dbReference type="ARBA" id="ARBA00076108"/>
    </source>
</evidence>
<dbReference type="PANTHER" id="PTHR43050">
    <property type="entry name" value="SERINE / THREONINE RACEMASE FAMILY MEMBER"/>
    <property type="match status" value="1"/>
</dbReference>
<dbReference type="GO" id="GO:0003941">
    <property type="term" value="F:L-serine ammonia-lyase activity"/>
    <property type="evidence" value="ECO:0007669"/>
    <property type="project" value="TreeGrafter"/>
</dbReference>
<keyword evidence="7" id="KW-0663">Pyridoxal phosphate</keyword>